<sequence length="58" mass="6464">MRAQYKASALYPSLLPVVQRLESLNAPRGQLCDMIQSQPLGLAYISFLPDCLTDCLLH</sequence>
<keyword evidence="2" id="KW-1185">Reference proteome</keyword>
<protein>
    <submittedName>
        <fullName evidence="1">Uncharacterized protein</fullName>
    </submittedName>
</protein>
<dbReference type="AlphaFoldDB" id="A0A5N6TCR0"/>
<organism evidence="1 2">
    <name type="scientific">Aspergillus avenaceus</name>
    <dbReference type="NCBI Taxonomy" id="36643"/>
    <lineage>
        <taxon>Eukaryota</taxon>
        <taxon>Fungi</taxon>
        <taxon>Dikarya</taxon>
        <taxon>Ascomycota</taxon>
        <taxon>Pezizomycotina</taxon>
        <taxon>Eurotiomycetes</taxon>
        <taxon>Eurotiomycetidae</taxon>
        <taxon>Eurotiales</taxon>
        <taxon>Aspergillaceae</taxon>
        <taxon>Aspergillus</taxon>
        <taxon>Aspergillus subgen. Circumdati</taxon>
    </lineage>
</organism>
<proteinExistence type="predicted"/>
<dbReference type="EMBL" id="ML743484">
    <property type="protein sequence ID" value="KAE8144082.1"/>
    <property type="molecule type" value="Genomic_DNA"/>
</dbReference>
<gene>
    <name evidence="1" type="ORF">BDV25DRAFT_146320</name>
</gene>
<dbReference type="Proteomes" id="UP000325780">
    <property type="component" value="Unassembled WGS sequence"/>
</dbReference>
<evidence type="ECO:0000313" key="1">
    <source>
        <dbReference type="EMBL" id="KAE8144082.1"/>
    </source>
</evidence>
<name>A0A5N6TCR0_ASPAV</name>
<evidence type="ECO:0000313" key="2">
    <source>
        <dbReference type="Proteomes" id="UP000325780"/>
    </source>
</evidence>
<reference evidence="1 2" key="1">
    <citation type="submission" date="2019-04" db="EMBL/GenBank/DDBJ databases">
        <title>Friends and foes A comparative genomics study of 23 Aspergillus species from section Flavi.</title>
        <authorList>
            <consortium name="DOE Joint Genome Institute"/>
            <person name="Kjaerbolling I."/>
            <person name="Vesth T."/>
            <person name="Frisvad J.C."/>
            <person name="Nybo J.L."/>
            <person name="Theobald S."/>
            <person name="Kildgaard S."/>
            <person name="Isbrandt T."/>
            <person name="Kuo A."/>
            <person name="Sato A."/>
            <person name="Lyhne E.K."/>
            <person name="Kogle M.E."/>
            <person name="Wiebenga A."/>
            <person name="Kun R.S."/>
            <person name="Lubbers R.J."/>
            <person name="Makela M.R."/>
            <person name="Barry K."/>
            <person name="Chovatia M."/>
            <person name="Clum A."/>
            <person name="Daum C."/>
            <person name="Haridas S."/>
            <person name="He G."/>
            <person name="LaButti K."/>
            <person name="Lipzen A."/>
            <person name="Mondo S."/>
            <person name="Riley R."/>
            <person name="Salamov A."/>
            <person name="Simmons B.A."/>
            <person name="Magnuson J.K."/>
            <person name="Henrissat B."/>
            <person name="Mortensen U.H."/>
            <person name="Larsen T.O."/>
            <person name="Devries R.P."/>
            <person name="Grigoriev I.V."/>
            <person name="Machida M."/>
            <person name="Baker S.E."/>
            <person name="Andersen M.R."/>
        </authorList>
    </citation>
    <scope>NUCLEOTIDE SEQUENCE [LARGE SCALE GENOMIC DNA]</scope>
    <source>
        <strain evidence="1 2">IBT 18842</strain>
    </source>
</reference>
<accession>A0A5N6TCR0</accession>